<evidence type="ECO:0000256" key="2">
    <source>
        <dbReference type="SAM" id="Phobius"/>
    </source>
</evidence>
<protein>
    <submittedName>
        <fullName evidence="3">Uncharacterized protein</fullName>
    </submittedName>
</protein>
<keyword evidence="2" id="KW-1133">Transmembrane helix</keyword>
<feature type="compositionally biased region" description="Basic residues" evidence="1">
    <location>
        <begin position="513"/>
        <end position="529"/>
    </location>
</feature>
<dbReference type="EMBL" id="JAWRVE010000134">
    <property type="protein sequence ID" value="KAL1854926.1"/>
    <property type="molecule type" value="Genomic_DNA"/>
</dbReference>
<dbReference type="PANTHER" id="PTHR40623:SF2">
    <property type="entry name" value="INTEGRAL MEMBRANE PROTEIN"/>
    <property type="match status" value="1"/>
</dbReference>
<evidence type="ECO:0000313" key="3">
    <source>
        <dbReference type="EMBL" id="KAL1854926.1"/>
    </source>
</evidence>
<sequence>MANGTFFASWQLWQQMTFVLAMGILVVFCIGLAKLWWTNRHMKRIEELDAEKQVRSAQMRRSGLFLSANNNNNRRSRLGAEIPFGVKAIETGVEVEGVWVARMASMATRPPDRKWSSKRKVKTAVLDVDEAGSSRRSGRGSIRVGRISRKDILQPSAQTGRKLESLQLREGELWSSEYAENQRLPAKHLDSEQVRNLALEDRTDLSAPKGALGRIQRGIKKMTSTEAWNEQQRKHQIGTQEAREFRINAQARKPQRFYPEATTPLAPAAPVPSRRPIPQRKSSLVSETGRSTADAENTGPRNAVMAQPPATAPRSHEPRRQTSHASSVSSVDSLVTSIEELKEFAPRSKPPPLEHHPVFSSGGDREASGEEGTFGRSRSRRPPQNHARHSSSGDRSTIHDQQDAAQSAPSTALRYPPNSSRSAAYIQPRPHSLVQDQQQQQQQQQNQGVSSAAQPSPTFGPSDSYINTSTRKVNSNFEVLPAGTFGLPEQHAAEETASTAASARSSFESQQSRGRRKLQKKRTSSHYSK</sequence>
<keyword evidence="4" id="KW-1185">Reference proteome</keyword>
<dbReference type="PANTHER" id="PTHR40623">
    <property type="entry name" value="INTEGRAL MEMBRANE PROTEIN"/>
    <property type="match status" value="1"/>
</dbReference>
<proteinExistence type="predicted"/>
<feature type="transmembrane region" description="Helical" evidence="2">
    <location>
        <begin position="12"/>
        <end position="37"/>
    </location>
</feature>
<comment type="caution">
    <text evidence="3">The sequence shown here is derived from an EMBL/GenBank/DDBJ whole genome shotgun (WGS) entry which is preliminary data.</text>
</comment>
<gene>
    <name evidence="3" type="ORF">Daus18300_011246</name>
</gene>
<feature type="compositionally biased region" description="Low complexity" evidence="1">
    <location>
        <begin position="435"/>
        <end position="447"/>
    </location>
</feature>
<keyword evidence="2" id="KW-0812">Transmembrane</keyword>
<feature type="region of interest" description="Disordered" evidence="1">
    <location>
        <begin position="250"/>
        <end position="468"/>
    </location>
</feature>
<feature type="compositionally biased region" description="Polar residues" evidence="1">
    <location>
        <begin position="448"/>
        <end position="468"/>
    </location>
</feature>
<accession>A0ABR3W767</accession>
<feature type="compositionally biased region" description="Low complexity" evidence="1">
    <location>
        <begin position="323"/>
        <end position="337"/>
    </location>
</feature>
<feature type="compositionally biased region" description="Low complexity" evidence="1">
    <location>
        <begin position="495"/>
        <end position="509"/>
    </location>
</feature>
<feature type="compositionally biased region" description="Basic residues" evidence="1">
    <location>
        <begin position="377"/>
        <end position="389"/>
    </location>
</feature>
<organism evidence="3 4">
    <name type="scientific">Diaporthe australafricana</name>
    <dbReference type="NCBI Taxonomy" id="127596"/>
    <lineage>
        <taxon>Eukaryota</taxon>
        <taxon>Fungi</taxon>
        <taxon>Dikarya</taxon>
        <taxon>Ascomycota</taxon>
        <taxon>Pezizomycotina</taxon>
        <taxon>Sordariomycetes</taxon>
        <taxon>Sordariomycetidae</taxon>
        <taxon>Diaporthales</taxon>
        <taxon>Diaporthaceae</taxon>
        <taxon>Diaporthe</taxon>
    </lineage>
</organism>
<dbReference type="Proteomes" id="UP001583177">
    <property type="component" value="Unassembled WGS sequence"/>
</dbReference>
<evidence type="ECO:0000313" key="4">
    <source>
        <dbReference type="Proteomes" id="UP001583177"/>
    </source>
</evidence>
<keyword evidence="2" id="KW-0472">Membrane</keyword>
<feature type="compositionally biased region" description="Basic and acidic residues" evidence="1">
    <location>
        <begin position="339"/>
        <end position="368"/>
    </location>
</feature>
<name>A0ABR3W767_9PEZI</name>
<feature type="compositionally biased region" description="Polar residues" evidence="1">
    <location>
        <begin position="280"/>
        <end position="295"/>
    </location>
</feature>
<evidence type="ECO:0000256" key="1">
    <source>
        <dbReference type="SAM" id="MobiDB-lite"/>
    </source>
</evidence>
<reference evidence="3 4" key="1">
    <citation type="journal article" date="2024" name="IMA Fungus">
        <title>IMA Genome - F19 : A genome assembly and annotation guide to empower mycologists, including annotated draft genome sequences of Ceratocystis pirilliformis, Diaporthe australafricana, Fusarium ophioides, Paecilomyces lecythidis, and Sporothrix stenoceras.</title>
        <authorList>
            <person name="Aylward J."/>
            <person name="Wilson A.M."/>
            <person name="Visagie C.M."/>
            <person name="Spraker J."/>
            <person name="Barnes I."/>
            <person name="Buitendag C."/>
            <person name="Ceriani C."/>
            <person name="Del Mar Angel L."/>
            <person name="du Plessis D."/>
            <person name="Fuchs T."/>
            <person name="Gasser K."/>
            <person name="Kramer D."/>
            <person name="Li W."/>
            <person name="Munsamy K."/>
            <person name="Piso A."/>
            <person name="Price J.L."/>
            <person name="Sonnekus B."/>
            <person name="Thomas C."/>
            <person name="van der Nest A."/>
            <person name="van Dijk A."/>
            <person name="van Heerden A."/>
            <person name="van Vuuren N."/>
            <person name="Yilmaz N."/>
            <person name="Duong T.A."/>
            <person name="van der Merwe N.A."/>
            <person name="Wingfield M.J."/>
            <person name="Wingfield B.D."/>
        </authorList>
    </citation>
    <scope>NUCLEOTIDE SEQUENCE [LARGE SCALE GENOMIC DNA]</scope>
    <source>
        <strain evidence="3 4">CMW 18300</strain>
    </source>
</reference>
<feature type="region of interest" description="Disordered" evidence="1">
    <location>
        <begin position="486"/>
        <end position="529"/>
    </location>
</feature>